<feature type="compositionally biased region" description="Polar residues" evidence="1">
    <location>
        <begin position="1"/>
        <end position="14"/>
    </location>
</feature>
<gene>
    <name evidence="3" type="ORF">ACFPM3_26250</name>
</gene>
<protein>
    <submittedName>
        <fullName evidence="3">ParB N-terminal domain-containing protein</fullName>
    </submittedName>
</protein>
<comment type="caution">
    <text evidence="3">The sequence shown here is derived from an EMBL/GenBank/DDBJ whole genome shotgun (WGS) entry which is preliminary data.</text>
</comment>
<feature type="region of interest" description="Disordered" evidence="1">
    <location>
        <begin position="168"/>
        <end position="197"/>
    </location>
</feature>
<feature type="region of interest" description="Disordered" evidence="1">
    <location>
        <begin position="227"/>
        <end position="324"/>
    </location>
</feature>
<evidence type="ECO:0000256" key="1">
    <source>
        <dbReference type="SAM" id="MobiDB-lite"/>
    </source>
</evidence>
<proteinExistence type="predicted"/>
<reference evidence="4" key="1">
    <citation type="journal article" date="2019" name="Int. J. Syst. Evol. Microbiol.">
        <title>The Global Catalogue of Microorganisms (GCM) 10K type strain sequencing project: providing services to taxonomists for standard genome sequencing and annotation.</title>
        <authorList>
            <consortium name="The Broad Institute Genomics Platform"/>
            <consortium name="The Broad Institute Genome Sequencing Center for Infectious Disease"/>
            <person name="Wu L."/>
            <person name="Ma J."/>
        </authorList>
    </citation>
    <scope>NUCLEOTIDE SEQUENCE [LARGE SCALE GENOMIC DNA]</scope>
    <source>
        <strain evidence="4">CGMCC 4.1648</strain>
    </source>
</reference>
<dbReference type="SMART" id="SM00470">
    <property type="entry name" value="ParB"/>
    <property type="match status" value="1"/>
</dbReference>
<organism evidence="3 4">
    <name type="scientific">Streptomyces coeruleoprunus</name>
    <dbReference type="NCBI Taxonomy" id="285563"/>
    <lineage>
        <taxon>Bacteria</taxon>
        <taxon>Bacillati</taxon>
        <taxon>Actinomycetota</taxon>
        <taxon>Actinomycetes</taxon>
        <taxon>Kitasatosporales</taxon>
        <taxon>Streptomycetaceae</taxon>
        <taxon>Streptomyces</taxon>
    </lineage>
</organism>
<name>A0ABV9XN68_9ACTN</name>
<evidence type="ECO:0000313" key="3">
    <source>
        <dbReference type="EMBL" id="MFC5025633.1"/>
    </source>
</evidence>
<keyword evidence="4" id="KW-1185">Reference proteome</keyword>
<evidence type="ECO:0000313" key="4">
    <source>
        <dbReference type="Proteomes" id="UP001595829"/>
    </source>
</evidence>
<feature type="compositionally biased region" description="Basic and acidic residues" evidence="1">
    <location>
        <begin position="261"/>
        <end position="279"/>
    </location>
</feature>
<feature type="compositionally biased region" description="Gly residues" evidence="1">
    <location>
        <begin position="248"/>
        <end position="258"/>
    </location>
</feature>
<dbReference type="RefSeq" id="WP_380840822.1">
    <property type="nucleotide sequence ID" value="NZ_BAABIT010000001.1"/>
</dbReference>
<dbReference type="InterPro" id="IPR003115">
    <property type="entry name" value="ParB_N"/>
</dbReference>
<dbReference type="Gene3D" id="3.90.1530.10">
    <property type="entry name" value="Conserved hypothetical protein from pyrococcus furiosus pfu- 392566-001, ParB domain"/>
    <property type="match status" value="1"/>
</dbReference>
<feature type="compositionally biased region" description="Basic and acidic residues" evidence="1">
    <location>
        <begin position="237"/>
        <end position="247"/>
    </location>
</feature>
<feature type="region of interest" description="Disordered" evidence="1">
    <location>
        <begin position="1"/>
        <end position="24"/>
    </location>
</feature>
<dbReference type="EMBL" id="JBHSJD010000023">
    <property type="protein sequence ID" value="MFC5025633.1"/>
    <property type="molecule type" value="Genomic_DNA"/>
</dbReference>
<accession>A0ABV9XN68</accession>
<evidence type="ECO:0000259" key="2">
    <source>
        <dbReference type="SMART" id="SM00470"/>
    </source>
</evidence>
<sequence>MDQPDTAATDSSRGGKTADLMPVSLPLADTRGQEFVSVAISSLKPGESPRSQGQNREHIARLAAIEAPLPPILVNRRNMQVIDGTHRLLAAMLRGDETIRVIFFDGSPEEAFLCAVRANVAHGLPLSLADRQAAATRIVATHPHMSDRAIARVSGLGAKAVAAIRRRSTDAGQQLNTRIGRDGKVRPLNSAEGRRRAAEVMAAHPHASLREVARLAGISPATASDVRRRLRAGELPAPDRHAREGQARDGGGPDGGAPHGHALEGRTPDGGTPERHPLDGRAPQRPAQDGHTADRHGAGAAAAHGRTDEAEGRGGTAVADRATRRRHERLARLIQPDPGYVLEKLLRDPSLRHKEEGRQLLRLLQHNAIGRQEWSELTAAVPPHCGNLIVDLARQYAETWREFAQELDERVRSITGSAIGG</sequence>
<feature type="domain" description="ParB-like N-terminal" evidence="2">
    <location>
        <begin position="36"/>
        <end position="120"/>
    </location>
</feature>
<dbReference type="Proteomes" id="UP001595829">
    <property type="component" value="Unassembled WGS sequence"/>
</dbReference>
<dbReference type="SUPFAM" id="SSF110849">
    <property type="entry name" value="ParB/Sulfiredoxin"/>
    <property type="match status" value="1"/>
</dbReference>
<dbReference type="InterPro" id="IPR036086">
    <property type="entry name" value="ParB/Sulfiredoxin_sf"/>
</dbReference>